<keyword evidence="1" id="KW-1133">Transmembrane helix</keyword>
<sequence>MKPFQWPTPTSVYVNYTTGTMTPTICIGSVSSTPTKIGQSIGFLGPELSVSTGTSAFRGFLGPEISASTGTATKPQGFVGPELSVGTVNPLVPANGISYISPDGIRGPFAQNMSTKRAGQGPEEQKGQPDWFLPLVIILPILGVIGIAGVARLVFVKARNYKLSKKSESDIEAFTKQSHACKPRVFGSEEPKV</sequence>
<keyword evidence="1" id="KW-0812">Transmembrane</keyword>
<gene>
    <name evidence="2" type="ORF">P280DRAFT_37775</name>
</gene>
<name>A0A6A6RXG0_9PLEO</name>
<evidence type="ECO:0000313" key="2">
    <source>
        <dbReference type="EMBL" id="KAF2639441.1"/>
    </source>
</evidence>
<dbReference type="Proteomes" id="UP000799753">
    <property type="component" value="Unassembled WGS sequence"/>
</dbReference>
<dbReference type="AlphaFoldDB" id="A0A6A6RXG0"/>
<protein>
    <submittedName>
        <fullName evidence="2">Uncharacterized protein</fullName>
    </submittedName>
</protein>
<dbReference type="EMBL" id="MU006786">
    <property type="protein sequence ID" value="KAF2639441.1"/>
    <property type="molecule type" value="Genomic_DNA"/>
</dbReference>
<keyword evidence="3" id="KW-1185">Reference proteome</keyword>
<keyword evidence="1" id="KW-0472">Membrane</keyword>
<feature type="transmembrane region" description="Helical" evidence="1">
    <location>
        <begin position="131"/>
        <end position="155"/>
    </location>
</feature>
<accession>A0A6A6RXG0</accession>
<evidence type="ECO:0000256" key="1">
    <source>
        <dbReference type="SAM" id="Phobius"/>
    </source>
</evidence>
<evidence type="ECO:0000313" key="3">
    <source>
        <dbReference type="Proteomes" id="UP000799753"/>
    </source>
</evidence>
<organism evidence="2 3">
    <name type="scientific">Massarina eburnea CBS 473.64</name>
    <dbReference type="NCBI Taxonomy" id="1395130"/>
    <lineage>
        <taxon>Eukaryota</taxon>
        <taxon>Fungi</taxon>
        <taxon>Dikarya</taxon>
        <taxon>Ascomycota</taxon>
        <taxon>Pezizomycotina</taxon>
        <taxon>Dothideomycetes</taxon>
        <taxon>Pleosporomycetidae</taxon>
        <taxon>Pleosporales</taxon>
        <taxon>Massarineae</taxon>
        <taxon>Massarinaceae</taxon>
        <taxon>Massarina</taxon>
    </lineage>
</organism>
<proteinExistence type="predicted"/>
<reference evidence="2" key="1">
    <citation type="journal article" date="2020" name="Stud. Mycol.">
        <title>101 Dothideomycetes genomes: a test case for predicting lifestyles and emergence of pathogens.</title>
        <authorList>
            <person name="Haridas S."/>
            <person name="Albert R."/>
            <person name="Binder M."/>
            <person name="Bloem J."/>
            <person name="Labutti K."/>
            <person name="Salamov A."/>
            <person name="Andreopoulos B."/>
            <person name="Baker S."/>
            <person name="Barry K."/>
            <person name="Bills G."/>
            <person name="Bluhm B."/>
            <person name="Cannon C."/>
            <person name="Castanera R."/>
            <person name="Culley D."/>
            <person name="Daum C."/>
            <person name="Ezra D."/>
            <person name="Gonzalez J."/>
            <person name="Henrissat B."/>
            <person name="Kuo A."/>
            <person name="Liang C."/>
            <person name="Lipzen A."/>
            <person name="Lutzoni F."/>
            <person name="Magnuson J."/>
            <person name="Mondo S."/>
            <person name="Nolan M."/>
            <person name="Ohm R."/>
            <person name="Pangilinan J."/>
            <person name="Park H.-J."/>
            <person name="Ramirez L."/>
            <person name="Alfaro M."/>
            <person name="Sun H."/>
            <person name="Tritt A."/>
            <person name="Yoshinaga Y."/>
            <person name="Zwiers L.-H."/>
            <person name="Turgeon B."/>
            <person name="Goodwin S."/>
            <person name="Spatafora J."/>
            <person name="Crous P."/>
            <person name="Grigoriev I."/>
        </authorList>
    </citation>
    <scope>NUCLEOTIDE SEQUENCE</scope>
    <source>
        <strain evidence="2">CBS 473.64</strain>
    </source>
</reference>